<dbReference type="NCBIfam" id="TIGR01573">
    <property type="entry name" value="cas2"/>
    <property type="match status" value="1"/>
</dbReference>
<dbReference type="PANTHER" id="PTHR34405:SF1">
    <property type="entry name" value="CRISPR-ASSOCIATED ENDORIBONUCLEASE CAS2"/>
    <property type="match status" value="1"/>
</dbReference>
<keyword evidence="11" id="KW-1185">Reference proteome</keyword>
<evidence type="ECO:0000256" key="9">
    <source>
        <dbReference type="HAMAP-Rule" id="MF_01471"/>
    </source>
</evidence>
<dbReference type="Gene3D" id="3.30.70.240">
    <property type="match status" value="1"/>
</dbReference>
<comment type="cofactor">
    <cofactor evidence="1 9">
        <name>Mg(2+)</name>
        <dbReference type="ChEBI" id="CHEBI:18420"/>
    </cofactor>
</comment>
<evidence type="ECO:0000256" key="4">
    <source>
        <dbReference type="ARBA" id="ARBA00022723"/>
    </source>
</evidence>
<dbReference type="InterPro" id="IPR019199">
    <property type="entry name" value="Virulence_VapD/CRISPR_Cas2"/>
</dbReference>
<evidence type="ECO:0000256" key="6">
    <source>
        <dbReference type="ARBA" id="ARBA00022801"/>
    </source>
</evidence>
<dbReference type="CDD" id="cd09725">
    <property type="entry name" value="Cas2_I_II_III"/>
    <property type="match status" value="1"/>
</dbReference>
<keyword evidence="7 9" id="KW-0460">Magnesium</keyword>
<organism evidence="10 11">
    <name type="scientific">Veillonella magna</name>
    <dbReference type="NCBI Taxonomy" id="464322"/>
    <lineage>
        <taxon>Bacteria</taxon>
        <taxon>Bacillati</taxon>
        <taxon>Bacillota</taxon>
        <taxon>Negativicutes</taxon>
        <taxon>Veillonellales</taxon>
        <taxon>Veillonellaceae</taxon>
        <taxon>Veillonella</taxon>
    </lineage>
</organism>
<dbReference type="HAMAP" id="MF_01471">
    <property type="entry name" value="Cas2"/>
    <property type="match status" value="1"/>
</dbReference>
<keyword evidence="6 9" id="KW-0378">Hydrolase</keyword>
<evidence type="ECO:0000256" key="8">
    <source>
        <dbReference type="ARBA" id="ARBA00023118"/>
    </source>
</evidence>
<evidence type="ECO:0000256" key="3">
    <source>
        <dbReference type="ARBA" id="ARBA00022722"/>
    </source>
</evidence>
<dbReference type="SUPFAM" id="SSF143430">
    <property type="entry name" value="TTP0101/SSO1404-like"/>
    <property type="match status" value="1"/>
</dbReference>
<evidence type="ECO:0000256" key="1">
    <source>
        <dbReference type="ARBA" id="ARBA00001946"/>
    </source>
</evidence>
<reference evidence="10 11" key="1">
    <citation type="journal article" date="2021" name="Sci. Rep.">
        <title>The distribution of antibiotic resistance genes in chicken gut microbiota commensals.</title>
        <authorList>
            <person name="Juricova H."/>
            <person name="Matiasovicova J."/>
            <person name="Kubasova T."/>
            <person name="Cejkova D."/>
            <person name="Rychlik I."/>
        </authorList>
    </citation>
    <scope>NUCLEOTIDE SEQUENCE [LARGE SCALE GENOMIC DNA]</scope>
    <source>
        <strain evidence="10 11">An537</strain>
    </source>
</reference>
<feature type="binding site" evidence="9">
    <location>
        <position position="8"/>
    </location>
    <ligand>
        <name>Mg(2+)</name>
        <dbReference type="ChEBI" id="CHEBI:18420"/>
        <note>catalytic</note>
    </ligand>
</feature>
<sequence length="92" mass="10777">MYVILVYDIAKDENGAKAWRRIYSISKQYLHHVQNSVFEGELTESGIVKLRAELKQWIRDDLDSVLLFKSSGSRWLKKEVWGKEDKATSNFL</sequence>
<comment type="similarity">
    <text evidence="2 9">Belongs to the CRISPR-associated endoribonuclease Cas2 protein family.</text>
</comment>
<dbReference type="EC" id="3.1.-.-" evidence="9"/>
<keyword evidence="5 9" id="KW-0255">Endonuclease</keyword>
<comment type="subunit">
    <text evidence="9">Homodimer, forms a heterotetramer with a Cas1 homodimer.</text>
</comment>
<name>A0ABS2GIW8_9FIRM</name>
<gene>
    <name evidence="9 10" type="primary">cas2</name>
    <name evidence="10" type="ORF">H6A01_10140</name>
</gene>
<comment type="function">
    <text evidence="9">CRISPR (clustered regularly interspaced short palindromic repeat), is an adaptive immune system that provides protection against mobile genetic elements (viruses, transposable elements and conjugative plasmids). CRISPR clusters contain sequences complementary to antecedent mobile elements and target invading nucleic acids. CRISPR clusters are transcribed and processed into CRISPR RNA (crRNA). Functions as a ssRNA-specific endoribonuclease. Involved in the integration of spacer DNA into the CRISPR cassette.</text>
</comment>
<comment type="caution">
    <text evidence="10">The sequence shown here is derived from an EMBL/GenBank/DDBJ whole genome shotgun (WGS) entry which is preliminary data.</text>
</comment>
<evidence type="ECO:0000313" key="10">
    <source>
        <dbReference type="EMBL" id="MBM6913665.1"/>
    </source>
</evidence>
<keyword evidence="3 9" id="KW-0540">Nuclease</keyword>
<dbReference type="EMBL" id="JACJLA010000031">
    <property type="protein sequence ID" value="MBM6913665.1"/>
    <property type="molecule type" value="Genomic_DNA"/>
</dbReference>
<proteinExistence type="inferred from homology"/>
<dbReference type="GO" id="GO:0004519">
    <property type="term" value="F:endonuclease activity"/>
    <property type="evidence" value="ECO:0007669"/>
    <property type="project" value="UniProtKB-KW"/>
</dbReference>
<dbReference type="RefSeq" id="WP_028255581.1">
    <property type="nucleotide sequence ID" value="NZ_CALXQD010000002.1"/>
</dbReference>
<dbReference type="InterPro" id="IPR021127">
    <property type="entry name" value="CRISPR_associated_Cas2"/>
</dbReference>
<evidence type="ECO:0000313" key="11">
    <source>
        <dbReference type="Proteomes" id="UP000707138"/>
    </source>
</evidence>
<accession>A0ABS2GIW8</accession>
<protein>
    <recommendedName>
        <fullName evidence="9">CRISPR-associated endoribonuclease Cas2</fullName>
        <ecNumber evidence="9">3.1.-.-</ecNumber>
    </recommendedName>
</protein>
<keyword evidence="8 9" id="KW-0051">Antiviral defense</keyword>
<dbReference type="PANTHER" id="PTHR34405">
    <property type="entry name" value="CRISPR-ASSOCIATED ENDORIBONUCLEASE CAS2"/>
    <property type="match status" value="1"/>
</dbReference>
<dbReference type="Pfam" id="PF09827">
    <property type="entry name" value="CRISPR_Cas2"/>
    <property type="match status" value="1"/>
</dbReference>
<evidence type="ECO:0000256" key="2">
    <source>
        <dbReference type="ARBA" id="ARBA00009959"/>
    </source>
</evidence>
<evidence type="ECO:0000256" key="5">
    <source>
        <dbReference type="ARBA" id="ARBA00022759"/>
    </source>
</evidence>
<dbReference type="Proteomes" id="UP000707138">
    <property type="component" value="Unassembled WGS sequence"/>
</dbReference>
<keyword evidence="4 9" id="KW-0479">Metal-binding</keyword>
<evidence type="ECO:0000256" key="7">
    <source>
        <dbReference type="ARBA" id="ARBA00022842"/>
    </source>
</evidence>